<reference evidence="1 2" key="1">
    <citation type="journal article" date="2013" name="Antonie Van Leeuwenhoek">
        <title>Paracoccus zhejiangensis sp. nov., isolated from activated sludge in wastewater-treatment system.</title>
        <authorList>
            <person name="Wu Z.G."/>
            <person name="Zhang D.F."/>
            <person name="Liu Y.L."/>
            <person name="Wang F."/>
            <person name="Jiang X."/>
            <person name="Li C."/>
            <person name="Li S.P."/>
            <person name="Hong Q."/>
            <person name="Li W.J."/>
        </authorList>
    </citation>
    <scope>NUCLEOTIDE SEQUENCE [LARGE SCALE GENOMIC DNA]</scope>
    <source>
        <strain evidence="1 2">J6</strain>
    </source>
</reference>
<dbReference type="EMBL" id="CP025430">
    <property type="protein sequence ID" value="AUH63521.1"/>
    <property type="molecule type" value="Genomic_DNA"/>
</dbReference>
<dbReference type="AlphaFoldDB" id="A0A2H5EW41"/>
<protein>
    <submittedName>
        <fullName evidence="1">Uncharacterized protein</fullName>
    </submittedName>
</protein>
<name>A0A2H5EW41_9RHOB</name>
<gene>
    <name evidence="1" type="ORF">CX676_04520</name>
</gene>
<dbReference type="OrthoDB" id="7644647at2"/>
<keyword evidence="2" id="KW-1185">Reference proteome</keyword>
<dbReference type="KEGG" id="pzh:CX676_04520"/>
<organism evidence="1 2">
    <name type="scientific">Paracoccus zhejiangensis</name>
    <dbReference type="NCBI Taxonomy" id="1077935"/>
    <lineage>
        <taxon>Bacteria</taxon>
        <taxon>Pseudomonadati</taxon>
        <taxon>Pseudomonadota</taxon>
        <taxon>Alphaproteobacteria</taxon>
        <taxon>Rhodobacterales</taxon>
        <taxon>Paracoccaceae</taxon>
        <taxon>Paracoccus</taxon>
    </lineage>
</organism>
<evidence type="ECO:0000313" key="2">
    <source>
        <dbReference type="Proteomes" id="UP000234530"/>
    </source>
</evidence>
<evidence type="ECO:0000313" key="1">
    <source>
        <dbReference type="EMBL" id="AUH63521.1"/>
    </source>
</evidence>
<proteinExistence type="predicted"/>
<sequence>MGAGIGHNRGPEVEGASWRATCWRRARADLLGPRLPVEVVRTRVARAKALGLDYKTYAGVRATTGRDLVAFLFSSNGLAVFRDSQSPDPLRVARIAGLAADRHLGAAPGLDPATLGARIGAVSARPLMPFGTSWTGMRDEMKAWLKAEGLPGDGVLMIGETEHEREMMAAGGLAGFLSGQDYFEGNRRSL</sequence>
<dbReference type="Proteomes" id="UP000234530">
    <property type="component" value="Chromosome"/>
</dbReference>
<accession>A0A2H5EW41</accession>
<dbReference type="RefSeq" id="WP_101751563.1">
    <property type="nucleotide sequence ID" value="NZ_CP025430.1"/>
</dbReference>